<dbReference type="CDD" id="cd02440">
    <property type="entry name" value="AdoMet_MTases"/>
    <property type="match status" value="1"/>
</dbReference>
<keyword evidence="3" id="KW-1185">Reference proteome</keyword>
<dbReference type="SUPFAM" id="SSF53335">
    <property type="entry name" value="S-adenosyl-L-methionine-dependent methyltransferases"/>
    <property type="match status" value="1"/>
</dbReference>
<dbReference type="Proteomes" id="UP000619041">
    <property type="component" value="Unassembled WGS sequence"/>
</dbReference>
<reference evidence="3" key="1">
    <citation type="journal article" date="2019" name="Int. J. Syst. Evol. Microbiol.">
        <title>The Global Catalogue of Microorganisms (GCM) 10K type strain sequencing project: providing services to taxonomists for standard genome sequencing and annotation.</title>
        <authorList>
            <consortium name="The Broad Institute Genomics Platform"/>
            <consortium name="The Broad Institute Genome Sequencing Center for Infectious Disease"/>
            <person name="Wu L."/>
            <person name="Ma J."/>
        </authorList>
    </citation>
    <scope>NUCLEOTIDE SEQUENCE [LARGE SCALE GENOMIC DNA]</scope>
    <source>
        <strain evidence="3">CGMCC 1.15959</strain>
    </source>
</reference>
<accession>A0ABQ1S6W0</accession>
<gene>
    <name evidence="2" type="ORF">GCM10011515_15820</name>
</gene>
<dbReference type="RefSeq" id="WP_188644634.1">
    <property type="nucleotide sequence ID" value="NZ_BMKL01000001.1"/>
</dbReference>
<comment type="caution">
    <text evidence="2">The sequence shown here is derived from an EMBL/GenBank/DDBJ whole genome shotgun (WGS) entry which is preliminary data.</text>
</comment>
<evidence type="ECO:0000313" key="3">
    <source>
        <dbReference type="Proteomes" id="UP000619041"/>
    </source>
</evidence>
<dbReference type="Pfam" id="PF13649">
    <property type="entry name" value="Methyltransf_25"/>
    <property type="match status" value="1"/>
</dbReference>
<dbReference type="InterPro" id="IPR041698">
    <property type="entry name" value="Methyltransf_25"/>
</dbReference>
<sequence>MINLKWITGRLVAVMRREGPWGTFQRIVKYVRFMIGLPSKDMREYRRFKAAMDREYDETHGVDTGGTQLLFDLTIDSPNAALGGSHIATVPRQFHSAMEGLDIDVADATFVDLGSGKGRALMMAAEYPFPKIVGVEFAAELDAICRTNLERLGNRRISCELGDAAQFRFPGTDLVVFMNNPFDPVLVERIAARLVDSARAQPRTIRVIYINPRAPELFGREPWFHVGSVSGGDIFGLSPPA</sequence>
<feature type="domain" description="Methyltransferase" evidence="1">
    <location>
        <begin position="111"/>
        <end position="183"/>
    </location>
</feature>
<dbReference type="Gene3D" id="3.40.50.150">
    <property type="entry name" value="Vaccinia Virus protein VP39"/>
    <property type="match status" value="1"/>
</dbReference>
<evidence type="ECO:0000313" key="2">
    <source>
        <dbReference type="EMBL" id="GGD96868.1"/>
    </source>
</evidence>
<dbReference type="InterPro" id="IPR029063">
    <property type="entry name" value="SAM-dependent_MTases_sf"/>
</dbReference>
<name>A0ABQ1S6W0_9SPHN</name>
<proteinExistence type="predicted"/>
<organism evidence="2 3">
    <name type="scientific">Tsuneonella deserti</name>
    <dbReference type="NCBI Taxonomy" id="2035528"/>
    <lineage>
        <taxon>Bacteria</taxon>
        <taxon>Pseudomonadati</taxon>
        <taxon>Pseudomonadota</taxon>
        <taxon>Alphaproteobacteria</taxon>
        <taxon>Sphingomonadales</taxon>
        <taxon>Erythrobacteraceae</taxon>
        <taxon>Tsuneonella</taxon>
    </lineage>
</organism>
<dbReference type="EMBL" id="BMKL01000001">
    <property type="protein sequence ID" value="GGD96868.1"/>
    <property type="molecule type" value="Genomic_DNA"/>
</dbReference>
<protein>
    <recommendedName>
        <fullName evidence="1">Methyltransferase domain-containing protein</fullName>
    </recommendedName>
</protein>
<evidence type="ECO:0000259" key="1">
    <source>
        <dbReference type="Pfam" id="PF13649"/>
    </source>
</evidence>